<dbReference type="SUPFAM" id="SSF50998">
    <property type="entry name" value="Quinoprotein alcohol dehydrogenase-like"/>
    <property type="match status" value="1"/>
</dbReference>
<keyword evidence="4" id="KW-0862">Zinc</keyword>
<comment type="subcellular location">
    <subcellularLocation>
        <location evidence="1">Membrane</location>
    </subcellularLocation>
</comment>
<dbReference type="GO" id="GO:0007032">
    <property type="term" value="P:endosome organization"/>
    <property type="evidence" value="ECO:0007669"/>
    <property type="project" value="TreeGrafter"/>
</dbReference>
<dbReference type="Proteomes" id="UP000574390">
    <property type="component" value="Unassembled WGS sequence"/>
</dbReference>
<reference evidence="7 8" key="1">
    <citation type="submission" date="2020-04" db="EMBL/GenBank/DDBJ databases">
        <title>Perkinsus olseni comparative genomics.</title>
        <authorList>
            <person name="Bogema D.R."/>
        </authorList>
    </citation>
    <scope>NUCLEOTIDE SEQUENCE [LARGE SCALE GENOMIC DNA]</scope>
    <source>
        <strain evidence="7">ATCC PRA-205</strain>
    </source>
</reference>
<dbReference type="GO" id="GO:0030897">
    <property type="term" value="C:HOPS complex"/>
    <property type="evidence" value="ECO:0007669"/>
    <property type="project" value="TreeGrafter"/>
</dbReference>
<name>A0A7J6PFR7_PEROL</name>
<dbReference type="GO" id="GO:0030674">
    <property type="term" value="F:protein-macromolecule adaptor activity"/>
    <property type="evidence" value="ECO:0007669"/>
    <property type="project" value="TreeGrafter"/>
</dbReference>
<dbReference type="InterPro" id="IPR011047">
    <property type="entry name" value="Quinoprotein_ADH-like_sf"/>
</dbReference>
<proteinExistence type="predicted"/>
<evidence type="ECO:0000256" key="1">
    <source>
        <dbReference type="ARBA" id="ARBA00004370"/>
    </source>
</evidence>
<evidence type="ECO:0000256" key="5">
    <source>
        <dbReference type="ARBA" id="ARBA00023136"/>
    </source>
</evidence>
<evidence type="ECO:0000256" key="4">
    <source>
        <dbReference type="ARBA" id="ARBA00022833"/>
    </source>
</evidence>
<protein>
    <submittedName>
        <fullName evidence="7">Vacuolar protein sorting-associated protein 11</fullName>
    </submittedName>
</protein>
<feature type="non-terminal residue" evidence="7">
    <location>
        <position position="1"/>
    </location>
</feature>
<dbReference type="EMBL" id="JABANM010035858">
    <property type="protein sequence ID" value="KAF4695054.1"/>
    <property type="molecule type" value="Genomic_DNA"/>
</dbReference>
<sequence>MQRLLRLPFFERRPLVTVEGMEGRKITCAAGGSDAVWLGSEDGALVKLERDLRSSTTAALTSSSGQEGEGAQQAPLQAFNRSIVGLRDVPLKQCVMAVGEDSVTPGLQSATCWNGSMDSLWELEGGGGGGGLMSPGYGAASWNALPRGPVIPHVRFGRRLIANHGPLRSTTGRPCLLREARILAGAPQDEDITGFDVSADLTVLAAGTSQGNVYIYRSRDLLTERTCKLRVIAPASPSESPPRGGVRDVSIMQRQSHPPRGQENRGHLSNGADQPSAAAGAPQNYLFIVYDDGAVASYSIEGVDGGVTLLDVDPSCCIGDDESASSQSEMPVTGGCAPFPSMGSLLVLSSKGAVFGFDPNQGNIAAVPVNDEGSNDWNPTGLYSWRPYFVLTTRQVRRRRSSDVSDPILAGQKSEGKAAAAAVHRQGPVKCGVTVVLMYPNANVRFIAFQGVFSDFSPESGIVAVVPAFDRSLLVVGNNASTGNPCVYSLHEKAITEEVSMLQQKGLYEWAVEIATREELPVNPYLTQLYTKYGLSLLEKNQVEDALRVFIKAAADLRLPIQTSTIIEAFRIRHRVPAIATFLLRLHEAEAVKKGPDGQPLRPILLYKEHTYMLMKCLCRLGDYRSLERLVELLTRKDCDIPFNVTTAIDILLTGGYPDLASHLALSWGGEGTTASAAELYVGTCLEADNGDSKRTAAIEYLKDLIDRGQDAAVISVLTSSRGIGRSLMHANAEGMMPLLETLLDRHPVIEDEKASSDLAPAAETPGPDSLSTPIEASLSQLLLPTEVRRFCQEMSARFLSDALGAPQACAGMLLRHLSKKSRSSKSNSSSLLPPLCLELCLGCGLHRKDEATRLRMTDTLFDRNLGAKAQTMAEACFQWLDGVIALIESSFTRPEDARAFARALFDTADPASLTPASYVEVCNAVTDGPAGKTT</sequence>
<keyword evidence="5" id="KW-0472">Membrane</keyword>
<dbReference type="GO" id="GO:0006904">
    <property type="term" value="P:vesicle docking involved in exocytosis"/>
    <property type="evidence" value="ECO:0007669"/>
    <property type="project" value="TreeGrafter"/>
</dbReference>
<accession>A0A7J6PFR7</accession>
<evidence type="ECO:0000256" key="6">
    <source>
        <dbReference type="SAM" id="MobiDB-lite"/>
    </source>
</evidence>
<dbReference type="PANTHER" id="PTHR23323">
    <property type="entry name" value="VACUOLAR PROTEIN SORTING-ASSOCIATED PROTEIN"/>
    <property type="match status" value="1"/>
</dbReference>
<organism evidence="7 8">
    <name type="scientific">Perkinsus olseni</name>
    <name type="common">Perkinsus atlanticus</name>
    <dbReference type="NCBI Taxonomy" id="32597"/>
    <lineage>
        <taxon>Eukaryota</taxon>
        <taxon>Sar</taxon>
        <taxon>Alveolata</taxon>
        <taxon>Perkinsozoa</taxon>
        <taxon>Perkinsea</taxon>
        <taxon>Perkinsida</taxon>
        <taxon>Perkinsidae</taxon>
        <taxon>Perkinsus</taxon>
    </lineage>
</organism>
<comment type="caution">
    <text evidence="7">The sequence shown here is derived from an EMBL/GenBank/DDBJ whole genome shotgun (WGS) entry which is preliminary data.</text>
</comment>
<dbReference type="GO" id="GO:0005768">
    <property type="term" value="C:endosome"/>
    <property type="evidence" value="ECO:0007669"/>
    <property type="project" value="TreeGrafter"/>
</dbReference>
<keyword evidence="2" id="KW-0479">Metal-binding</keyword>
<evidence type="ECO:0000256" key="3">
    <source>
        <dbReference type="ARBA" id="ARBA00022771"/>
    </source>
</evidence>
<keyword evidence="3" id="KW-0863">Zinc-finger</keyword>
<dbReference type="GO" id="GO:0048284">
    <property type="term" value="P:organelle fusion"/>
    <property type="evidence" value="ECO:0007669"/>
    <property type="project" value="TreeGrafter"/>
</dbReference>
<gene>
    <name evidence="7" type="primary">VPS11_2</name>
    <name evidence="7" type="ORF">FOZ62_009742</name>
</gene>
<evidence type="ECO:0000313" key="7">
    <source>
        <dbReference type="EMBL" id="KAF4695054.1"/>
    </source>
</evidence>
<dbReference type="GO" id="GO:0008270">
    <property type="term" value="F:zinc ion binding"/>
    <property type="evidence" value="ECO:0007669"/>
    <property type="project" value="UniProtKB-KW"/>
</dbReference>
<evidence type="ECO:0000313" key="8">
    <source>
        <dbReference type="Proteomes" id="UP000574390"/>
    </source>
</evidence>
<feature type="region of interest" description="Disordered" evidence="6">
    <location>
        <begin position="255"/>
        <end position="277"/>
    </location>
</feature>
<evidence type="ECO:0000256" key="2">
    <source>
        <dbReference type="ARBA" id="ARBA00022723"/>
    </source>
</evidence>
<dbReference type="PANTHER" id="PTHR23323:SF24">
    <property type="entry name" value="VACUOLAR PROTEIN SORTING-ASSOCIATED PROTEIN 11 HOMOLOG"/>
    <property type="match status" value="1"/>
</dbReference>
<dbReference type="AlphaFoldDB" id="A0A7J6PFR7"/>
<dbReference type="GO" id="GO:0007033">
    <property type="term" value="P:vacuole organization"/>
    <property type="evidence" value="ECO:0007669"/>
    <property type="project" value="TreeGrafter"/>
</dbReference>